<protein>
    <submittedName>
        <fullName evidence="1">Uncharacterized protein</fullName>
    </submittedName>
</protein>
<dbReference type="EMBL" id="FNCF01000009">
    <property type="protein sequence ID" value="SDH12874.1"/>
    <property type="molecule type" value="Genomic_DNA"/>
</dbReference>
<gene>
    <name evidence="1" type="ORF">SAMN05660324_4391</name>
</gene>
<organism evidence="1 2">
    <name type="scientific">Klenkia brasiliensis</name>
    <dbReference type="NCBI Taxonomy" id="333142"/>
    <lineage>
        <taxon>Bacteria</taxon>
        <taxon>Bacillati</taxon>
        <taxon>Actinomycetota</taxon>
        <taxon>Actinomycetes</taxon>
        <taxon>Geodermatophilales</taxon>
        <taxon>Geodermatophilaceae</taxon>
        <taxon>Klenkia</taxon>
    </lineage>
</organism>
<sequence>MMRSRGAPAGRVPAIVVTPVVVATSSVALARSGFRQAYELPTG</sequence>
<reference evidence="2" key="1">
    <citation type="submission" date="2016-10" db="EMBL/GenBank/DDBJ databases">
        <authorList>
            <person name="Varghese N."/>
            <person name="Submissions S."/>
        </authorList>
    </citation>
    <scope>NUCLEOTIDE SEQUENCE [LARGE SCALE GENOMIC DNA]</scope>
    <source>
        <strain evidence="2">DSM 44526</strain>
    </source>
</reference>
<name>A0A1G7ZW37_9ACTN</name>
<proteinExistence type="predicted"/>
<accession>A0A1G7ZW37</accession>
<keyword evidence="2" id="KW-1185">Reference proteome</keyword>
<evidence type="ECO:0000313" key="2">
    <source>
        <dbReference type="Proteomes" id="UP000198863"/>
    </source>
</evidence>
<dbReference type="Proteomes" id="UP000198863">
    <property type="component" value="Unassembled WGS sequence"/>
</dbReference>
<dbReference type="AlphaFoldDB" id="A0A1G7ZW37"/>
<evidence type="ECO:0000313" key="1">
    <source>
        <dbReference type="EMBL" id="SDH12874.1"/>
    </source>
</evidence>